<evidence type="ECO:0000313" key="2">
    <source>
        <dbReference type="EMBL" id="GEU64996.1"/>
    </source>
</evidence>
<protein>
    <recommendedName>
        <fullName evidence="3">Reverse transcriptase domain-containing protein</fullName>
    </recommendedName>
</protein>
<feature type="region of interest" description="Disordered" evidence="1">
    <location>
        <begin position="189"/>
        <end position="232"/>
    </location>
</feature>
<evidence type="ECO:0000256" key="1">
    <source>
        <dbReference type="SAM" id="MobiDB-lite"/>
    </source>
</evidence>
<gene>
    <name evidence="2" type="ORF">Tci_036974</name>
</gene>
<evidence type="ECO:0008006" key="3">
    <source>
        <dbReference type="Google" id="ProtNLM"/>
    </source>
</evidence>
<accession>A0A6L2LT61</accession>
<feature type="non-terminal residue" evidence="2">
    <location>
        <position position="432"/>
    </location>
</feature>
<dbReference type="EMBL" id="BKCJ010005117">
    <property type="protein sequence ID" value="GEU64996.1"/>
    <property type="molecule type" value="Genomic_DNA"/>
</dbReference>
<name>A0A6L2LT61_TANCI</name>
<reference evidence="2" key="1">
    <citation type="journal article" date="2019" name="Sci. Rep.">
        <title>Draft genome of Tanacetum cinerariifolium, the natural source of mosquito coil.</title>
        <authorList>
            <person name="Yamashiro T."/>
            <person name="Shiraishi A."/>
            <person name="Satake H."/>
            <person name="Nakayama K."/>
        </authorList>
    </citation>
    <scope>NUCLEOTIDE SEQUENCE</scope>
</reference>
<organism evidence="2">
    <name type="scientific">Tanacetum cinerariifolium</name>
    <name type="common">Dalmatian daisy</name>
    <name type="synonym">Chrysanthemum cinerariifolium</name>
    <dbReference type="NCBI Taxonomy" id="118510"/>
    <lineage>
        <taxon>Eukaryota</taxon>
        <taxon>Viridiplantae</taxon>
        <taxon>Streptophyta</taxon>
        <taxon>Embryophyta</taxon>
        <taxon>Tracheophyta</taxon>
        <taxon>Spermatophyta</taxon>
        <taxon>Magnoliopsida</taxon>
        <taxon>eudicotyledons</taxon>
        <taxon>Gunneridae</taxon>
        <taxon>Pentapetalae</taxon>
        <taxon>asterids</taxon>
        <taxon>campanulids</taxon>
        <taxon>Asterales</taxon>
        <taxon>Asteraceae</taxon>
        <taxon>Asteroideae</taxon>
        <taxon>Anthemideae</taxon>
        <taxon>Anthemidinae</taxon>
        <taxon>Tanacetum</taxon>
    </lineage>
</organism>
<sequence length="432" mass="48513">MTSITSLCEMACQVVQKKLEEKQLEEERAPKAKYWKLPICYDDDNDEERSDSLDDNIFSGLITPDKPVLSTEEPDNSLSMGDEHIDTISATESDQFIKSGVKTLIPILSESEGIPEHMCDVPSHDNSLPLDVSKNQFEDFSESNEEFSSTDDDSFSFDKIDYVEASPPDSELVSSEVIEIVIPEKLPVCYDDDDDEERSDSLDENIISGLPPFSAITPNEPVLSTEEPDNSLSMGDVHLDTIPATESDEFIKSSIENLIPILNEFTSSQFPKSYLDPEGDMLLFEAFLDDDHFSDFKTKSASTSLNSLLEETNNFNNSLPEFTTFSNVLCDAEYESDSSDDQSYIRLIEKLLYDNSSPRPLKEFVSANYDAKIKSFSPSPILVKDSDSIMKEIDLFCTPDYPMPQSIVEKDYDSERDILIPKDLPSNNSICC</sequence>
<dbReference type="AlphaFoldDB" id="A0A6L2LT61"/>
<proteinExistence type="predicted"/>
<comment type="caution">
    <text evidence="2">The sequence shown here is derived from an EMBL/GenBank/DDBJ whole genome shotgun (WGS) entry which is preliminary data.</text>
</comment>